<sequence>MALLLSATAAVGFGVGASGCETTREKAAKVTKQGDNAFRQTGLDVSRANRAVQVVSTAVVSDVNGSAVAAVLKNTGSRALADVPLQLVVSDARGRATARNDEPGLEHGLTHVALLPPGREVVWVNDQLTILGDRPARAQLTAGRGRGDAPASAIEITVEDARLEGDPASGITAVGKAVNGSAVVQRDLVIACVARRGGRVVAAGRAIVPVLRANGRATVHVYFIGDPTGAELTFEAQPSTLQ</sequence>
<reference evidence="2" key="1">
    <citation type="submission" date="2023-07" db="EMBL/GenBank/DDBJ databases">
        <title>Conexibacter stalactiti sp. nov., isolated from stalactites in a lava cave and emended description of the genus Conexibacter.</title>
        <authorList>
            <person name="Lee S.D."/>
        </authorList>
    </citation>
    <scope>NUCLEOTIDE SEQUENCE [LARGE SCALE GENOMIC DNA]</scope>
    <source>
        <strain evidence="2">KCTC 39840</strain>
    </source>
</reference>
<dbReference type="Proteomes" id="UP001284601">
    <property type="component" value="Unassembled WGS sequence"/>
</dbReference>
<gene>
    <name evidence="1" type="ORF">R7226_26670</name>
</gene>
<comment type="caution">
    <text evidence="1">The sequence shown here is derived from an EMBL/GenBank/DDBJ whole genome shotgun (WGS) entry which is preliminary data.</text>
</comment>
<proteinExistence type="predicted"/>
<dbReference type="RefSeq" id="WP_318600436.1">
    <property type="nucleotide sequence ID" value="NZ_JAWSTH010000112.1"/>
</dbReference>
<protein>
    <recommendedName>
        <fullName evidence="3">Lipoprotein LpqB beta-propeller domain-containing protein</fullName>
    </recommendedName>
</protein>
<name>A0ABU4HZ45_9ACTN</name>
<dbReference type="EMBL" id="JAWSTH010000112">
    <property type="protein sequence ID" value="MDW5597967.1"/>
    <property type="molecule type" value="Genomic_DNA"/>
</dbReference>
<evidence type="ECO:0008006" key="3">
    <source>
        <dbReference type="Google" id="ProtNLM"/>
    </source>
</evidence>
<organism evidence="1 2">
    <name type="scientific">Conexibacter stalactiti</name>
    <dbReference type="NCBI Taxonomy" id="1940611"/>
    <lineage>
        <taxon>Bacteria</taxon>
        <taxon>Bacillati</taxon>
        <taxon>Actinomycetota</taxon>
        <taxon>Thermoleophilia</taxon>
        <taxon>Solirubrobacterales</taxon>
        <taxon>Conexibacteraceae</taxon>
        <taxon>Conexibacter</taxon>
    </lineage>
</organism>
<evidence type="ECO:0000313" key="1">
    <source>
        <dbReference type="EMBL" id="MDW5597967.1"/>
    </source>
</evidence>
<accession>A0ABU4HZ45</accession>
<keyword evidence="2" id="KW-1185">Reference proteome</keyword>
<evidence type="ECO:0000313" key="2">
    <source>
        <dbReference type="Proteomes" id="UP001284601"/>
    </source>
</evidence>
<reference evidence="1 2" key="2">
    <citation type="submission" date="2023-10" db="EMBL/GenBank/DDBJ databases">
        <authorList>
            <person name="Han X.F."/>
        </authorList>
    </citation>
    <scope>NUCLEOTIDE SEQUENCE [LARGE SCALE GENOMIC DNA]</scope>
    <source>
        <strain evidence="1 2">KCTC 39840</strain>
    </source>
</reference>